<dbReference type="OrthoDB" id="5119678at2"/>
<keyword evidence="2" id="KW-1185">Reference proteome</keyword>
<evidence type="ECO:0000313" key="1">
    <source>
        <dbReference type="EMBL" id="SDZ56475.1"/>
    </source>
</evidence>
<protein>
    <submittedName>
        <fullName evidence="1">Uncharacterized protein</fullName>
    </submittedName>
</protein>
<proteinExistence type="predicted"/>
<dbReference type="STRING" id="381665.SAMN05216554_0038"/>
<dbReference type="AlphaFoldDB" id="A0A1H3U3N5"/>
<gene>
    <name evidence="1" type="ORF">SAMN05216554_0038</name>
</gene>
<organism evidence="1 2">
    <name type="scientific">Herbiconiux ginsengi</name>
    <dbReference type="NCBI Taxonomy" id="381665"/>
    <lineage>
        <taxon>Bacteria</taxon>
        <taxon>Bacillati</taxon>
        <taxon>Actinomycetota</taxon>
        <taxon>Actinomycetes</taxon>
        <taxon>Micrococcales</taxon>
        <taxon>Microbacteriaceae</taxon>
        <taxon>Herbiconiux</taxon>
    </lineage>
</organism>
<accession>A0A1H3U3N5</accession>
<sequence>MTLFLASGIEDDHFWVVQELDGALVETPWRIEREADGYRLSHADDSRETARGYALGAFVTPESAVEALRAML</sequence>
<dbReference type="RefSeq" id="WP_092558405.1">
    <property type="nucleotide sequence ID" value="NZ_FNPZ01000010.1"/>
</dbReference>
<name>A0A1H3U3N5_9MICO</name>
<dbReference type="EMBL" id="FNPZ01000010">
    <property type="protein sequence ID" value="SDZ56475.1"/>
    <property type="molecule type" value="Genomic_DNA"/>
</dbReference>
<reference evidence="1 2" key="1">
    <citation type="submission" date="2016-10" db="EMBL/GenBank/DDBJ databases">
        <authorList>
            <person name="de Groot N.N."/>
        </authorList>
    </citation>
    <scope>NUCLEOTIDE SEQUENCE [LARGE SCALE GENOMIC DNA]</scope>
    <source>
        <strain evidence="1 2">CGMCC 4.3491</strain>
    </source>
</reference>
<dbReference type="Proteomes" id="UP000198891">
    <property type="component" value="Unassembled WGS sequence"/>
</dbReference>
<evidence type="ECO:0000313" key="2">
    <source>
        <dbReference type="Proteomes" id="UP000198891"/>
    </source>
</evidence>